<dbReference type="GO" id="GO:0004197">
    <property type="term" value="F:cysteine-type endopeptidase activity"/>
    <property type="evidence" value="ECO:0007669"/>
    <property type="project" value="InterPro"/>
</dbReference>
<evidence type="ECO:0000256" key="1">
    <source>
        <dbReference type="ARBA" id="ARBA00009005"/>
    </source>
</evidence>
<dbReference type="SUPFAM" id="SSF52129">
    <property type="entry name" value="Caspase-like"/>
    <property type="match status" value="1"/>
</dbReference>
<proteinExistence type="inferred from homology"/>
<feature type="compositionally biased region" description="Basic and acidic residues" evidence="4">
    <location>
        <begin position="7"/>
        <end position="21"/>
    </location>
</feature>
<dbReference type="OrthoDB" id="3223806at2759"/>
<dbReference type="InterPro" id="IPR050452">
    <property type="entry name" value="Metacaspase"/>
</dbReference>
<evidence type="ECO:0000313" key="6">
    <source>
        <dbReference type="EMBL" id="KZP22120.1"/>
    </source>
</evidence>
<evidence type="ECO:0000256" key="4">
    <source>
        <dbReference type="SAM" id="MobiDB-lite"/>
    </source>
</evidence>
<gene>
    <name evidence="6" type="ORF">FIBSPDRAFT_1043823</name>
</gene>
<dbReference type="Gene3D" id="3.40.50.12660">
    <property type="match status" value="1"/>
</dbReference>
<keyword evidence="3" id="KW-0645">Protease</keyword>
<dbReference type="PANTHER" id="PTHR48104">
    <property type="entry name" value="METACASPASE-4"/>
    <property type="match status" value="1"/>
</dbReference>
<keyword evidence="3" id="KW-0788">Thiol protease</keyword>
<evidence type="ECO:0000313" key="7">
    <source>
        <dbReference type="Proteomes" id="UP000076532"/>
    </source>
</evidence>
<evidence type="ECO:0000256" key="2">
    <source>
        <dbReference type="ARBA" id="ARBA00022703"/>
    </source>
</evidence>
<dbReference type="AlphaFoldDB" id="A0A166KPD9"/>
<dbReference type="GO" id="GO:0006508">
    <property type="term" value="P:proteolysis"/>
    <property type="evidence" value="ECO:0007669"/>
    <property type="project" value="InterPro"/>
</dbReference>
<evidence type="ECO:0000256" key="3">
    <source>
        <dbReference type="ARBA" id="ARBA00022807"/>
    </source>
</evidence>
<evidence type="ECO:0000259" key="5">
    <source>
        <dbReference type="Pfam" id="PF00656"/>
    </source>
</evidence>
<dbReference type="PANTHER" id="PTHR48104:SF30">
    <property type="entry name" value="METACASPASE-1"/>
    <property type="match status" value="1"/>
</dbReference>
<keyword evidence="7" id="KW-1185">Reference proteome</keyword>
<dbReference type="GO" id="GO:0005737">
    <property type="term" value="C:cytoplasm"/>
    <property type="evidence" value="ECO:0007669"/>
    <property type="project" value="TreeGrafter"/>
</dbReference>
<feature type="region of interest" description="Disordered" evidence="4">
    <location>
        <begin position="1"/>
        <end position="33"/>
    </location>
</feature>
<sequence>MSPESTQRQRDHPLAEPHSAIDRGLPGQKDRGLGSDIRKVKQFFTVSKCTGTKRALCIGINYTGQKNELHGCVNDAKNIAKFIIKQYGFRPENVCLLTDDSPHQRQIPTKKNMEDAMDWLVKGAKCHDSLFFHYSGHGGLTKDLDGDEIDGYDEVIFPVDYHKKGEIVDDELHARMVKPLPRGCRLTAVFDSCHSGTALGPFAPALPHPFPTLISPISPLYLPVLLDLDYIYHSNGRLWRSHQVSPKARKDRATPADVISFCACKDSGTAADSQGGGQAVGAMSYGLLEALRKDPHQTYAELLRNVRQLLKSKYSQRSQLSSSHPVDTGMHFLM</sequence>
<dbReference type="Proteomes" id="UP000076532">
    <property type="component" value="Unassembled WGS sequence"/>
</dbReference>
<protein>
    <submittedName>
        <fullName evidence="6">Peptidase C14</fullName>
    </submittedName>
</protein>
<dbReference type="EMBL" id="KV417542">
    <property type="protein sequence ID" value="KZP22120.1"/>
    <property type="molecule type" value="Genomic_DNA"/>
</dbReference>
<dbReference type="GO" id="GO:0006915">
    <property type="term" value="P:apoptotic process"/>
    <property type="evidence" value="ECO:0007669"/>
    <property type="project" value="UniProtKB-KW"/>
</dbReference>
<dbReference type="Pfam" id="PF00656">
    <property type="entry name" value="Peptidase_C14"/>
    <property type="match status" value="1"/>
</dbReference>
<dbReference type="InterPro" id="IPR011600">
    <property type="entry name" value="Pept_C14_caspase"/>
</dbReference>
<keyword evidence="3" id="KW-0378">Hydrolase</keyword>
<dbReference type="InterPro" id="IPR029030">
    <property type="entry name" value="Caspase-like_dom_sf"/>
</dbReference>
<name>A0A166KPD9_9AGAM</name>
<feature type="domain" description="Peptidase C14 caspase" evidence="5">
    <location>
        <begin position="53"/>
        <end position="325"/>
    </location>
</feature>
<accession>A0A166KPD9</accession>
<reference evidence="6 7" key="1">
    <citation type="journal article" date="2016" name="Mol. Biol. Evol.">
        <title>Comparative Genomics of Early-Diverging Mushroom-Forming Fungi Provides Insights into the Origins of Lignocellulose Decay Capabilities.</title>
        <authorList>
            <person name="Nagy L.G."/>
            <person name="Riley R."/>
            <person name="Tritt A."/>
            <person name="Adam C."/>
            <person name="Daum C."/>
            <person name="Floudas D."/>
            <person name="Sun H."/>
            <person name="Yadav J.S."/>
            <person name="Pangilinan J."/>
            <person name="Larsson K.H."/>
            <person name="Matsuura K."/>
            <person name="Barry K."/>
            <person name="Labutti K."/>
            <person name="Kuo R."/>
            <person name="Ohm R.A."/>
            <person name="Bhattacharya S.S."/>
            <person name="Shirouzu T."/>
            <person name="Yoshinaga Y."/>
            <person name="Martin F.M."/>
            <person name="Grigoriev I.V."/>
            <person name="Hibbett D.S."/>
        </authorList>
    </citation>
    <scope>NUCLEOTIDE SEQUENCE [LARGE SCALE GENOMIC DNA]</scope>
    <source>
        <strain evidence="6 7">CBS 109695</strain>
    </source>
</reference>
<keyword evidence="2" id="KW-0053">Apoptosis</keyword>
<organism evidence="6 7">
    <name type="scientific">Athelia psychrophila</name>
    <dbReference type="NCBI Taxonomy" id="1759441"/>
    <lineage>
        <taxon>Eukaryota</taxon>
        <taxon>Fungi</taxon>
        <taxon>Dikarya</taxon>
        <taxon>Basidiomycota</taxon>
        <taxon>Agaricomycotina</taxon>
        <taxon>Agaricomycetes</taxon>
        <taxon>Agaricomycetidae</taxon>
        <taxon>Atheliales</taxon>
        <taxon>Atheliaceae</taxon>
        <taxon>Athelia</taxon>
    </lineage>
</organism>
<comment type="similarity">
    <text evidence="1">Belongs to the peptidase C14B family.</text>
</comment>